<gene>
    <name evidence="1" type="ORF">ED733_001433</name>
</gene>
<name>A0A5C6G1F4_METRR</name>
<dbReference type="AlphaFoldDB" id="A0A5C6G1F4"/>
<evidence type="ECO:0000313" key="1">
    <source>
        <dbReference type="EMBL" id="TWU70999.1"/>
    </source>
</evidence>
<evidence type="ECO:0000313" key="2">
    <source>
        <dbReference type="Proteomes" id="UP000317257"/>
    </source>
</evidence>
<dbReference type="Proteomes" id="UP000317257">
    <property type="component" value="Unassembled WGS sequence"/>
</dbReference>
<dbReference type="InterPro" id="IPR027417">
    <property type="entry name" value="P-loop_NTPase"/>
</dbReference>
<organism evidence="1 2">
    <name type="scientific">Metarhizium rileyi (strain RCEF 4871)</name>
    <name type="common">Nomuraea rileyi</name>
    <dbReference type="NCBI Taxonomy" id="1649241"/>
    <lineage>
        <taxon>Eukaryota</taxon>
        <taxon>Fungi</taxon>
        <taxon>Dikarya</taxon>
        <taxon>Ascomycota</taxon>
        <taxon>Pezizomycotina</taxon>
        <taxon>Sordariomycetes</taxon>
        <taxon>Hypocreomycetidae</taxon>
        <taxon>Hypocreales</taxon>
        <taxon>Clavicipitaceae</taxon>
        <taxon>Metarhizium</taxon>
    </lineage>
</organism>
<dbReference type="SUPFAM" id="SSF52540">
    <property type="entry name" value="P-loop containing nucleoside triphosphate hydrolases"/>
    <property type="match status" value="1"/>
</dbReference>
<dbReference type="EMBL" id="SBHS01000055">
    <property type="protein sequence ID" value="TWU70999.1"/>
    <property type="molecule type" value="Genomic_DNA"/>
</dbReference>
<protein>
    <submittedName>
        <fullName evidence="1">Uncharacterized protein</fullName>
    </submittedName>
</protein>
<comment type="caution">
    <text evidence="1">The sequence shown here is derived from an EMBL/GenBank/DDBJ whole genome shotgun (WGS) entry which is preliminary data.</text>
</comment>
<dbReference type="Gene3D" id="3.40.50.300">
    <property type="entry name" value="P-loop containing nucleotide triphosphate hydrolases"/>
    <property type="match status" value="1"/>
</dbReference>
<accession>A0A5C6G1F4</accession>
<reference evidence="2" key="1">
    <citation type="submission" date="2018-12" db="EMBL/GenBank/DDBJ databases">
        <title>The complete genome of Metarhizium rileyi, a key fungal pathogen of Lepidoptera.</title>
        <authorList>
            <person name="Binneck E."/>
            <person name="Lastra C.C.L."/>
            <person name="Sosa-Gomez D.R."/>
        </authorList>
    </citation>
    <scope>NUCLEOTIDE SEQUENCE [LARGE SCALE GENOMIC DNA]</scope>
    <source>
        <strain evidence="2">Cep018-CH2</strain>
    </source>
</reference>
<sequence length="81" mass="9078">MDSNEQSSDAAILVVLDLTRAALRLKRVVILDEATSRETEKRMHCIIKEDFAGRTIMATTHVLQSSLYFDTVAVIKKEVIA</sequence>
<proteinExistence type="predicted"/>